<name>A0A382C1V0_9ZZZZ</name>
<reference evidence="1" key="1">
    <citation type="submission" date="2018-05" db="EMBL/GenBank/DDBJ databases">
        <authorList>
            <person name="Lanie J.A."/>
            <person name="Ng W.-L."/>
            <person name="Kazmierczak K.M."/>
            <person name="Andrzejewski T.M."/>
            <person name="Davidsen T.M."/>
            <person name="Wayne K.J."/>
            <person name="Tettelin H."/>
            <person name="Glass J.I."/>
            <person name="Rusch D."/>
            <person name="Podicherti R."/>
            <person name="Tsui H.-C.T."/>
            <person name="Winkler M.E."/>
        </authorList>
    </citation>
    <scope>NUCLEOTIDE SEQUENCE</scope>
</reference>
<sequence>MPEEAAPLATLDGALTQEANWYSVGGVDCGAH</sequence>
<organism evidence="1">
    <name type="scientific">marine metagenome</name>
    <dbReference type="NCBI Taxonomy" id="408172"/>
    <lineage>
        <taxon>unclassified sequences</taxon>
        <taxon>metagenomes</taxon>
        <taxon>ecological metagenomes</taxon>
    </lineage>
</organism>
<proteinExistence type="predicted"/>
<evidence type="ECO:0000313" key="1">
    <source>
        <dbReference type="EMBL" id="SVB20038.1"/>
    </source>
</evidence>
<gene>
    <name evidence="1" type="ORF">METZ01_LOCUS172892</name>
</gene>
<protein>
    <submittedName>
        <fullName evidence="1">Uncharacterized protein</fullName>
    </submittedName>
</protein>
<dbReference type="EMBL" id="UINC01032415">
    <property type="protein sequence ID" value="SVB20038.1"/>
    <property type="molecule type" value="Genomic_DNA"/>
</dbReference>
<accession>A0A382C1V0</accession>
<dbReference type="AlphaFoldDB" id="A0A382C1V0"/>